<feature type="domain" description="MurNAc-LAA" evidence="4">
    <location>
        <begin position="187"/>
        <end position="305"/>
    </location>
</feature>
<feature type="compositionally biased region" description="Basic and acidic residues" evidence="2">
    <location>
        <begin position="113"/>
        <end position="124"/>
    </location>
</feature>
<dbReference type="PROSITE" id="PS51257">
    <property type="entry name" value="PROKAR_LIPOPROTEIN"/>
    <property type="match status" value="1"/>
</dbReference>
<dbReference type="RefSeq" id="WP_268063120.1">
    <property type="nucleotide sequence ID" value="NZ_JAPQFJ010000045.1"/>
</dbReference>
<dbReference type="Gene3D" id="3.40.630.40">
    <property type="entry name" value="Zn-dependent exopeptidases"/>
    <property type="match status" value="1"/>
</dbReference>
<gene>
    <name evidence="5" type="ORF">OW729_19080</name>
</gene>
<feature type="region of interest" description="Disordered" evidence="2">
    <location>
        <begin position="21"/>
        <end position="141"/>
    </location>
</feature>
<keyword evidence="6" id="KW-1185">Reference proteome</keyword>
<feature type="chain" id="PRO_5047060079" evidence="3">
    <location>
        <begin position="19"/>
        <end position="311"/>
    </location>
</feature>
<keyword evidence="1" id="KW-0378">Hydrolase</keyword>
<evidence type="ECO:0000256" key="2">
    <source>
        <dbReference type="SAM" id="MobiDB-lite"/>
    </source>
</evidence>
<evidence type="ECO:0000313" key="6">
    <source>
        <dbReference type="Proteomes" id="UP001144612"/>
    </source>
</evidence>
<dbReference type="CDD" id="cd02696">
    <property type="entry name" value="MurNAc-LAA"/>
    <property type="match status" value="1"/>
</dbReference>
<name>A0ABT4DEF9_9CLOT</name>
<feature type="compositionally biased region" description="Basic and acidic residues" evidence="2">
    <location>
        <begin position="54"/>
        <end position="67"/>
    </location>
</feature>
<dbReference type="SMART" id="SM00646">
    <property type="entry name" value="Ami_3"/>
    <property type="match status" value="1"/>
</dbReference>
<comment type="caution">
    <text evidence="5">The sequence shown here is derived from an EMBL/GenBank/DDBJ whole genome shotgun (WGS) entry which is preliminary data.</text>
</comment>
<dbReference type="Proteomes" id="UP001144612">
    <property type="component" value="Unassembled WGS sequence"/>
</dbReference>
<dbReference type="SUPFAM" id="SSF53187">
    <property type="entry name" value="Zn-dependent exopeptidases"/>
    <property type="match status" value="1"/>
</dbReference>
<dbReference type="PANTHER" id="PTHR30404">
    <property type="entry name" value="N-ACETYLMURAMOYL-L-ALANINE AMIDASE"/>
    <property type="match status" value="1"/>
</dbReference>
<protein>
    <submittedName>
        <fullName evidence="5">N-acetylmuramoyl-L-alanine amidase</fullName>
    </submittedName>
</protein>
<feature type="compositionally biased region" description="Polar residues" evidence="2">
    <location>
        <begin position="37"/>
        <end position="51"/>
    </location>
</feature>
<keyword evidence="3" id="KW-0732">Signal</keyword>
<organism evidence="5 6">
    <name type="scientific">Clostridium brassicae</name>
    <dbReference type="NCBI Taxonomy" id="2999072"/>
    <lineage>
        <taxon>Bacteria</taxon>
        <taxon>Bacillati</taxon>
        <taxon>Bacillota</taxon>
        <taxon>Clostridia</taxon>
        <taxon>Eubacteriales</taxon>
        <taxon>Clostridiaceae</taxon>
        <taxon>Clostridium</taxon>
    </lineage>
</organism>
<dbReference type="PANTHER" id="PTHR30404:SF0">
    <property type="entry name" value="N-ACETYLMURAMOYL-L-ALANINE AMIDASE AMIC"/>
    <property type="match status" value="1"/>
</dbReference>
<evidence type="ECO:0000259" key="4">
    <source>
        <dbReference type="SMART" id="SM00646"/>
    </source>
</evidence>
<proteinExistence type="predicted"/>
<feature type="signal peptide" evidence="3">
    <location>
        <begin position="1"/>
        <end position="18"/>
    </location>
</feature>
<accession>A0ABT4DEF9</accession>
<dbReference type="Pfam" id="PF01520">
    <property type="entry name" value="Amidase_3"/>
    <property type="match status" value="1"/>
</dbReference>
<evidence type="ECO:0000256" key="1">
    <source>
        <dbReference type="ARBA" id="ARBA00022801"/>
    </source>
</evidence>
<dbReference type="InterPro" id="IPR002508">
    <property type="entry name" value="MurNAc-LAA_cat"/>
</dbReference>
<reference evidence="5" key="1">
    <citation type="submission" date="2022-12" db="EMBL/GenBank/DDBJ databases">
        <title>Clostridium sp. nov., isolated from industrial wastewater.</title>
        <authorList>
            <person name="Jiayan W."/>
        </authorList>
    </citation>
    <scope>NUCLEOTIDE SEQUENCE</scope>
    <source>
        <strain evidence="5">ZC22-4</strain>
    </source>
</reference>
<evidence type="ECO:0000256" key="3">
    <source>
        <dbReference type="SAM" id="SignalP"/>
    </source>
</evidence>
<dbReference type="EMBL" id="JAPQFJ010000045">
    <property type="protein sequence ID" value="MCY6960687.1"/>
    <property type="molecule type" value="Genomic_DNA"/>
</dbReference>
<dbReference type="InterPro" id="IPR050695">
    <property type="entry name" value="N-acetylmuramoyl_amidase_3"/>
</dbReference>
<sequence>MKKLKGISIIIAMTALFSACGSKESASNDEQDKKVSIENSTLLQEKNSQQIEKNISKSDENSSKDSSIKNNLQDNKKNKQNLNENSSLKKENKNNTSSQDKLKNKIIVIDPGHASKADTSKEPEAPNSSKLKYKQTGGAQGVTTKTPEYEINMKVAQKLKNRLELKGYNVIMTKTDNDKTMSNIARAKVGNNSNAALVLRIHADSAESSLVKGASILVPAKNDYTKGFYNESKNFGKVILDSLINEVGMKNRGVVERGDITGFNWSTVPVVLVEMGFLSNPQEDRLLSSSDYQEKISEGITKGIEKIYNTK</sequence>
<evidence type="ECO:0000313" key="5">
    <source>
        <dbReference type="EMBL" id="MCY6960687.1"/>
    </source>
</evidence>